<evidence type="ECO:0000256" key="3">
    <source>
        <dbReference type="ARBA" id="ARBA00022475"/>
    </source>
</evidence>
<dbReference type="GO" id="GO:0055085">
    <property type="term" value="P:transmembrane transport"/>
    <property type="evidence" value="ECO:0007669"/>
    <property type="project" value="InterPro"/>
</dbReference>
<keyword evidence="5 7" id="KW-1133">Transmembrane helix</keyword>
<gene>
    <name evidence="9" type="ORF">SAMN04487950_3318</name>
</gene>
<feature type="transmembrane region" description="Helical" evidence="7">
    <location>
        <begin position="206"/>
        <end position="229"/>
    </location>
</feature>
<keyword evidence="9" id="KW-0762">Sugar transport</keyword>
<dbReference type="EMBL" id="FOTC01000004">
    <property type="protein sequence ID" value="SFL31848.1"/>
    <property type="molecule type" value="Genomic_DNA"/>
</dbReference>
<dbReference type="InterPro" id="IPR035906">
    <property type="entry name" value="MetI-like_sf"/>
</dbReference>
<dbReference type="STRING" id="553466.SAMN04487950_3318"/>
<feature type="transmembrane region" description="Helical" evidence="7">
    <location>
        <begin position="150"/>
        <end position="169"/>
    </location>
</feature>
<feature type="transmembrane region" description="Helical" evidence="7">
    <location>
        <begin position="249"/>
        <end position="273"/>
    </location>
</feature>
<feature type="transmembrane region" description="Helical" evidence="7">
    <location>
        <begin position="80"/>
        <end position="99"/>
    </location>
</feature>
<dbReference type="PROSITE" id="PS50928">
    <property type="entry name" value="ABC_TM1"/>
    <property type="match status" value="1"/>
</dbReference>
<dbReference type="PANTHER" id="PTHR43744:SF12">
    <property type="entry name" value="ABC TRANSPORTER PERMEASE PROTEIN MG189-RELATED"/>
    <property type="match status" value="1"/>
</dbReference>
<keyword evidence="3" id="KW-1003">Cell membrane</keyword>
<keyword evidence="4 7" id="KW-0812">Transmembrane</keyword>
<dbReference type="PANTHER" id="PTHR43744">
    <property type="entry name" value="ABC TRANSPORTER PERMEASE PROTEIN MG189-RELATED-RELATED"/>
    <property type="match status" value="1"/>
</dbReference>
<comment type="similarity">
    <text evidence="7">Belongs to the binding-protein-dependent transport system permease family.</text>
</comment>
<sequence length="288" mass="32195">MARSSYEYPGYDRSGASYWSKTVVLYALVTTGALWMTLPFWWTLTTALSANPTATSVTFIPAEVTAQNFLKLWERPDILLVRWFINTVIFAGAVTAFNLTFDSLAGYALAKIDFWGREKLFLGFMSTMMIPGMVTLIPVYLILVELNWTNTYQGLIAPLAANPFGIFLLRQHFKSLPSALGEASKIDGCNELQTFYKIYLPLAKPALATLGIFTFMGAWNNFQWPLIIANENEMYTLPVALFAVRNQYFAEWGLMMAAALIIVGPVLIAFLAAQNYFIRGMSLSGMKG</sequence>
<evidence type="ECO:0000256" key="1">
    <source>
        <dbReference type="ARBA" id="ARBA00004651"/>
    </source>
</evidence>
<dbReference type="RefSeq" id="WP_089870582.1">
    <property type="nucleotide sequence ID" value="NZ_FOTC01000004.1"/>
</dbReference>
<feature type="transmembrane region" description="Helical" evidence="7">
    <location>
        <begin position="23"/>
        <end position="42"/>
    </location>
</feature>
<evidence type="ECO:0000256" key="7">
    <source>
        <dbReference type="RuleBase" id="RU363032"/>
    </source>
</evidence>
<comment type="subcellular location">
    <subcellularLocation>
        <location evidence="1 7">Cell membrane</location>
        <topology evidence="1 7">Multi-pass membrane protein</topology>
    </subcellularLocation>
</comment>
<dbReference type="Proteomes" id="UP000199607">
    <property type="component" value="Unassembled WGS sequence"/>
</dbReference>
<dbReference type="Pfam" id="PF00528">
    <property type="entry name" value="BPD_transp_1"/>
    <property type="match status" value="1"/>
</dbReference>
<evidence type="ECO:0000256" key="5">
    <source>
        <dbReference type="ARBA" id="ARBA00022989"/>
    </source>
</evidence>
<organism evidence="9 10">
    <name type="scientific">Halogranum rubrum</name>
    <dbReference type="NCBI Taxonomy" id="553466"/>
    <lineage>
        <taxon>Archaea</taxon>
        <taxon>Methanobacteriati</taxon>
        <taxon>Methanobacteriota</taxon>
        <taxon>Stenosarchaea group</taxon>
        <taxon>Halobacteria</taxon>
        <taxon>Halobacteriales</taxon>
        <taxon>Haloferacaceae</taxon>
    </lineage>
</organism>
<feature type="domain" description="ABC transmembrane type-1" evidence="8">
    <location>
        <begin position="84"/>
        <end position="273"/>
    </location>
</feature>
<feature type="transmembrane region" description="Helical" evidence="7">
    <location>
        <begin position="120"/>
        <end position="144"/>
    </location>
</feature>
<evidence type="ECO:0000256" key="2">
    <source>
        <dbReference type="ARBA" id="ARBA00022448"/>
    </source>
</evidence>
<accession>A0A1I4GP90</accession>
<dbReference type="SUPFAM" id="SSF161098">
    <property type="entry name" value="MetI-like"/>
    <property type="match status" value="1"/>
</dbReference>
<keyword evidence="6 7" id="KW-0472">Membrane</keyword>
<dbReference type="AlphaFoldDB" id="A0A1I4GP90"/>
<evidence type="ECO:0000259" key="8">
    <source>
        <dbReference type="PROSITE" id="PS50928"/>
    </source>
</evidence>
<keyword evidence="10" id="KW-1185">Reference proteome</keyword>
<reference evidence="10" key="1">
    <citation type="submission" date="2016-10" db="EMBL/GenBank/DDBJ databases">
        <authorList>
            <person name="Varghese N."/>
            <person name="Submissions S."/>
        </authorList>
    </citation>
    <scope>NUCLEOTIDE SEQUENCE [LARGE SCALE GENOMIC DNA]</scope>
    <source>
        <strain evidence="10">CGMCC 1.7738</strain>
    </source>
</reference>
<proteinExistence type="inferred from homology"/>
<dbReference type="GO" id="GO:0005886">
    <property type="term" value="C:plasma membrane"/>
    <property type="evidence" value="ECO:0007669"/>
    <property type="project" value="UniProtKB-SubCell"/>
</dbReference>
<dbReference type="CDD" id="cd06261">
    <property type="entry name" value="TM_PBP2"/>
    <property type="match status" value="1"/>
</dbReference>
<evidence type="ECO:0000256" key="6">
    <source>
        <dbReference type="ARBA" id="ARBA00023136"/>
    </source>
</evidence>
<dbReference type="Gene3D" id="1.10.3720.10">
    <property type="entry name" value="MetI-like"/>
    <property type="match status" value="1"/>
</dbReference>
<protein>
    <submittedName>
        <fullName evidence="9">Multiple sugar transport system permease protein</fullName>
    </submittedName>
</protein>
<evidence type="ECO:0000313" key="10">
    <source>
        <dbReference type="Proteomes" id="UP000199607"/>
    </source>
</evidence>
<dbReference type="InterPro" id="IPR000515">
    <property type="entry name" value="MetI-like"/>
</dbReference>
<keyword evidence="2 7" id="KW-0813">Transport</keyword>
<evidence type="ECO:0000256" key="4">
    <source>
        <dbReference type="ARBA" id="ARBA00022692"/>
    </source>
</evidence>
<evidence type="ECO:0000313" key="9">
    <source>
        <dbReference type="EMBL" id="SFL31848.1"/>
    </source>
</evidence>
<name>A0A1I4GP90_9EURY</name>